<dbReference type="PROSITE" id="PS50216">
    <property type="entry name" value="DHHC"/>
    <property type="match status" value="1"/>
</dbReference>
<evidence type="ECO:0000256" key="4">
    <source>
        <dbReference type="ARBA" id="ARBA00022989"/>
    </source>
</evidence>
<organism evidence="9 10">
    <name type="scientific">Homarus americanus</name>
    <name type="common">American lobster</name>
    <dbReference type="NCBI Taxonomy" id="6706"/>
    <lineage>
        <taxon>Eukaryota</taxon>
        <taxon>Metazoa</taxon>
        <taxon>Ecdysozoa</taxon>
        <taxon>Arthropoda</taxon>
        <taxon>Crustacea</taxon>
        <taxon>Multicrustacea</taxon>
        <taxon>Malacostraca</taxon>
        <taxon>Eumalacostraca</taxon>
        <taxon>Eucarida</taxon>
        <taxon>Decapoda</taxon>
        <taxon>Pleocyemata</taxon>
        <taxon>Astacidea</taxon>
        <taxon>Nephropoidea</taxon>
        <taxon>Nephropidae</taxon>
        <taxon>Homarus</taxon>
    </lineage>
</organism>
<dbReference type="InterPro" id="IPR001594">
    <property type="entry name" value="Palmitoyltrfase_DHHC"/>
</dbReference>
<name>A0A8J5JRD6_HOMAM</name>
<evidence type="ECO:0000313" key="9">
    <source>
        <dbReference type="EMBL" id="KAG7162751.1"/>
    </source>
</evidence>
<evidence type="ECO:0000259" key="8">
    <source>
        <dbReference type="Pfam" id="PF01529"/>
    </source>
</evidence>
<comment type="domain">
    <text evidence="7">The DHHC domain is required for palmitoyltransferase activity.</text>
</comment>
<keyword evidence="2 7" id="KW-0808">Transferase</keyword>
<feature type="transmembrane region" description="Helical" evidence="7">
    <location>
        <begin position="131"/>
        <end position="150"/>
    </location>
</feature>
<reference evidence="9" key="1">
    <citation type="journal article" date="2021" name="Sci. Adv.">
        <title>The American lobster genome reveals insights on longevity, neural, and immune adaptations.</title>
        <authorList>
            <person name="Polinski J.M."/>
            <person name="Zimin A.V."/>
            <person name="Clark K.F."/>
            <person name="Kohn A.B."/>
            <person name="Sadowski N."/>
            <person name="Timp W."/>
            <person name="Ptitsyn A."/>
            <person name="Khanna P."/>
            <person name="Romanova D.Y."/>
            <person name="Williams P."/>
            <person name="Greenwood S.J."/>
            <person name="Moroz L.L."/>
            <person name="Walt D.R."/>
            <person name="Bodnar A.G."/>
        </authorList>
    </citation>
    <scope>NUCLEOTIDE SEQUENCE</scope>
    <source>
        <strain evidence="9">GMGI-L3</strain>
    </source>
</reference>
<protein>
    <recommendedName>
        <fullName evidence="7">Palmitoyltransferase</fullName>
        <ecNumber evidence="7">2.3.1.225</ecNumber>
    </recommendedName>
</protein>
<feature type="domain" description="Palmitoyltransferase DHHC" evidence="8">
    <location>
        <begin position="206"/>
        <end position="340"/>
    </location>
</feature>
<keyword evidence="10" id="KW-1185">Reference proteome</keyword>
<sequence length="369" mass="42029">MNEDGERSHVLLAFCNCDAIDEAFERLFTLQSLERGNVKKVIDTLSDRLRIPWCGGAKKVPLDLSGAVLCVIITVFLGCFSWTLTVVTYVVILPAMLYSVHRCIRKKVTHENPTTYGAKGIRGVKYPRSRFYFAWVTVSLASLLIIYYTQVIPHVKISLYENFIFMVFTCLSCTCLYLVRATSCAGFEPQNKGVDEECEEVIESGAWRFCGKCETQVPRQATHCRTCDTCYLLRDHHCIWLDTCINCVNDRWFVIGLICGLCALCYGVHLSLTTVCHPQHLDVYFTTLLVPHRCPDAFASLQSSLSVSGACYGILLATFVAVALVQQLVCVLSGVRLREYRRRRELPNQFSCCSFRNGFRNCFVFWWRR</sequence>
<keyword evidence="4 7" id="KW-1133">Transmembrane helix</keyword>
<evidence type="ECO:0000256" key="5">
    <source>
        <dbReference type="ARBA" id="ARBA00023136"/>
    </source>
</evidence>
<dbReference type="GO" id="GO:0019706">
    <property type="term" value="F:protein-cysteine S-palmitoyltransferase activity"/>
    <property type="evidence" value="ECO:0007669"/>
    <property type="project" value="UniProtKB-EC"/>
</dbReference>
<feature type="transmembrane region" description="Helical" evidence="7">
    <location>
        <begin position="162"/>
        <end position="179"/>
    </location>
</feature>
<feature type="transmembrane region" description="Helical" evidence="7">
    <location>
        <begin position="312"/>
        <end position="335"/>
    </location>
</feature>
<dbReference type="Proteomes" id="UP000747542">
    <property type="component" value="Unassembled WGS sequence"/>
</dbReference>
<evidence type="ECO:0000256" key="7">
    <source>
        <dbReference type="RuleBase" id="RU079119"/>
    </source>
</evidence>
<dbReference type="Pfam" id="PF01529">
    <property type="entry name" value="DHHC"/>
    <property type="match status" value="1"/>
</dbReference>
<evidence type="ECO:0000256" key="3">
    <source>
        <dbReference type="ARBA" id="ARBA00022692"/>
    </source>
</evidence>
<evidence type="ECO:0000256" key="6">
    <source>
        <dbReference type="ARBA" id="ARBA00023315"/>
    </source>
</evidence>
<accession>A0A8J5JRD6</accession>
<keyword evidence="3 7" id="KW-0812">Transmembrane</keyword>
<comment type="caution">
    <text evidence="9">The sequence shown here is derived from an EMBL/GenBank/DDBJ whole genome shotgun (WGS) entry which is preliminary data.</text>
</comment>
<dbReference type="EC" id="2.3.1.225" evidence="7"/>
<comment type="subcellular location">
    <subcellularLocation>
        <location evidence="1">Membrane</location>
        <topology evidence="1">Multi-pass membrane protein</topology>
    </subcellularLocation>
</comment>
<dbReference type="OrthoDB" id="430659at2759"/>
<keyword evidence="5 7" id="KW-0472">Membrane</keyword>
<feature type="transmembrane region" description="Helical" evidence="7">
    <location>
        <begin position="252"/>
        <end position="272"/>
    </location>
</feature>
<keyword evidence="6 7" id="KW-0012">Acyltransferase</keyword>
<comment type="similarity">
    <text evidence="7">Belongs to the DHHC palmitoyltransferase family.</text>
</comment>
<evidence type="ECO:0000256" key="2">
    <source>
        <dbReference type="ARBA" id="ARBA00022679"/>
    </source>
</evidence>
<gene>
    <name evidence="9" type="primary">Zdhhc23-L</name>
    <name evidence="9" type="ORF">Hamer_G018276</name>
</gene>
<evidence type="ECO:0000256" key="1">
    <source>
        <dbReference type="ARBA" id="ARBA00004141"/>
    </source>
</evidence>
<dbReference type="PANTHER" id="PTHR12246">
    <property type="entry name" value="PALMITOYLTRANSFERASE ZDHHC16"/>
    <property type="match status" value="1"/>
</dbReference>
<dbReference type="EMBL" id="JAHLQT010027102">
    <property type="protein sequence ID" value="KAG7162751.1"/>
    <property type="molecule type" value="Genomic_DNA"/>
</dbReference>
<comment type="catalytic activity">
    <reaction evidence="7">
        <text>L-cysteinyl-[protein] + hexadecanoyl-CoA = S-hexadecanoyl-L-cysteinyl-[protein] + CoA</text>
        <dbReference type="Rhea" id="RHEA:36683"/>
        <dbReference type="Rhea" id="RHEA-COMP:10131"/>
        <dbReference type="Rhea" id="RHEA-COMP:11032"/>
        <dbReference type="ChEBI" id="CHEBI:29950"/>
        <dbReference type="ChEBI" id="CHEBI:57287"/>
        <dbReference type="ChEBI" id="CHEBI:57379"/>
        <dbReference type="ChEBI" id="CHEBI:74151"/>
        <dbReference type="EC" id="2.3.1.225"/>
    </reaction>
</comment>
<dbReference type="AlphaFoldDB" id="A0A8J5JRD6"/>
<feature type="transmembrane region" description="Helical" evidence="7">
    <location>
        <begin position="66"/>
        <end position="97"/>
    </location>
</feature>
<dbReference type="GO" id="GO:0016020">
    <property type="term" value="C:membrane"/>
    <property type="evidence" value="ECO:0007669"/>
    <property type="project" value="UniProtKB-SubCell"/>
</dbReference>
<proteinExistence type="inferred from homology"/>
<evidence type="ECO:0000313" key="10">
    <source>
        <dbReference type="Proteomes" id="UP000747542"/>
    </source>
</evidence>
<dbReference type="InterPro" id="IPR039859">
    <property type="entry name" value="PFA4/ZDH16/20/ERF2-like"/>
</dbReference>